<evidence type="ECO:0000256" key="5">
    <source>
        <dbReference type="ARBA" id="ARBA00023049"/>
    </source>
</evidence>
<keyword evidence="5" id="KW-0482">Metalloprotease</keyword>
<dbReference type="KEGG" id="cfon:HZU75_15515"/>
<evidence type="ECO:0000259" key="6">
    <source>
        <dbReference type="Pfam" id="PF00675"/>
    </source>
</evidence>
<feature type="domain" description="Peptidase M16 N-terminal" evidence="6">
    <location>
        <begin position="47"/>
        <end position="164"/>
    </location>
</feature>
<dbReference type="Proteomes" id="UP000510822">
    <property type="component" value="Chromosome"/>
</dbReference>
<dbReference type="GO" id="GO:0046872">
    <property type="term" value="F:metal ion binding"/>
    <property type="evidence" value="ECO:0007669"/>
    <property type="project" value="InterPro"/>
</dbReference>
<evidence type="ECO:0000256" key="3">
    <source>
        <dbReference type="ARBA" id="ARBA00022801"/>
    </source>
</evidence>
<dbReference type="Gene3D" id="3.30.830.10">
    <property type="entry name" value="Metalloenzyme, LuxS/M16 peptidase-like"/>
    <property type="match status" value="3"/>
</dbReference>
<feature type="domain" description="Peptidase M16 C-terminal" evidence="7">
    <location>
        <begin position="203"/>
        <end position="383"/>
    </location>
</feature>
<evidence type="ECO:0000313" key="8">
    <source>
        <dbReference type="EMBL" id="QLI82818.1"/>
    </source>
</evidence>
<dbReference type="RefSeq" id="WP_180306892.1">
    <property type="nucleotide sequence ID" value="NZ_CP058952.1"/>
</dbReference>
<evidence type="ECO:0000313" key="9">
    <source>
        <dbReference type="Proteomes" id="UP000510822"/>
    </source>
</evidence>
<protein>
    <submittedName>
        <fullName evidence="8">Insulinase family protein</fullName>
    </submittedName>
</protein>
<dbReference type="GO" id="GO:0008237">
    <property type="term" value="F:metallopeptidase activity"/>
    <property type="evidence" value="ECO:0007669"/>
    <property type="project" value="UniProtKB-KW"/>
</dbReference>
<dbReference type="InterPro" id="IPR050626">
    <property type="entry name" value="Peptidase_M16"/>
</dbReference>
<sequence>MKYLQQLSLQIALCLALVGPSGAIELPPLLDSSVRHGELANGVRYFIVHAKEPADKVEVQLLVNVGSLSETDQEQGFAHLLEHMAFRRTKNFGQGQVKAFVESEGMRIGHDTNAFTNHETTIYKLSVASAQANKAINLLSDWASGEIQFDATELAAEKKVVLDEGRYRAASTDFYAELMQKMYPASRYAQWLPIGEVKVIEQVSTEQIQAFYLREYQAQRMTVMIAGDVDVDAVESQIKTRFAGAKKGEAAREYPVPRSDQGLRLFSHRNVEWLAQPIVRWTWLQPVQSVANLDAAMGNFRHEMLAILLQQRLLSQSKKPDSTLMQSSAQFQLAAPLVPARHGELSVEAFAKGNQLKEALRELYRELERAQRFGFTEAEIKAAFELRQSLAPDQLTNVQWTSQMLQHVRYGDALRLPYESAYLRRQFNAATKPADYQQLLQTLLKDPNQLAYMLLPKQLSSFSLLTEQSVKSMVAEVQAEKLEPQSEVVVKALVANPPSEGKIIKREPDQATGGRLLTLSNGIEVLTVPGQTNRVGFAAIAKGGLLALDRKLWPAGRVANQYLLRAGLGDLTFNEVNQALQSKGTVFMPLVNIDQFAWLGEAPSVQLETLLQMQYLAFTSRRQDDAERKISSDLYFQNVMVSSIGLVDYLNARRYGENWPLPQYWRKNDVDADLKQLNEVREIWLKNPAQFRFVLTGIDNHSQYHEQLIERYIGGLPTQPQTPVTLPHLGMVTPAAFTQPVNELKGAVRVMQVSVQVPPSSESAVLTDALAELVRLRLNAALRESAGETYSVNVWTSFTESQGALINVLFQNDTAKCSDTEKIVETELRRLLSEAASEKELQAVRDKITKTVIELPQRPMLYANLLATHRWLNQDKPLAKLPDLAEYTPDMLFKYTQAWLAPGNWTSGVFNCRNEIDFSKLKSPAMAQ</sequence>
<accession>A0A7D5VBP3</accession>
<dbReference type="InterPro" id="IPR007863">
    <property type="entry name" value="Peptidase_M16_C"/>
</dbReference>
<dbReference type="GO" id="GO:0006508">
    <property type="term" value="P:proteolysis"/>
    <property type="evidence" value="ECO:0007669"/>
    <property type="project" value="UniProtKB-KW"/>
</dbReference>
<dbReference type="PANTHER" id="PTHR43690:SF17">
    <property type="entry name" value="PROTEIN YHJJ"/>
    <property type="match status" value="1"/>
</dbReference>
<evidence type="ECO:0000256" key="1">
    <source>
        <dbReference type="ARBA" id="ARBA00007261"/>
    </source>
</evidence>
<evidence type="ECO:0000259" key="7">
    <source>
        <dbReference type="Pfam" id="PF05193"/>
    </source>
</evidence>
<organism evidence="8 9">
    <name type="scientific">Chitinibacter fontanus</name>
    <dbReference type="NCBI Taxonomy" id="1737446"/>
    <lineage>
        <taxon>Bacteria</taxon>
        <taxon>Pseudomonadati</taxon>
        <taxon>Pseudomonadota</taxon>
        <taxon>Betaproteobacteria</taxon>
        <taxon>Neisseriales</taxon>
        <taxon>Chitinibacteraceae</taxon>
        <taxon>Chitinibacter</taxon>
    </lineage>
</organism>
<dbReference type="Pfam" id="PF05193">
    <property type="entry name" value="Peptidase_M16_C"/>
    <property type="match status" value="2"/>
</dbReference>
<dbReference type="InterPro" id="IPR011249">
    <property type="entry name" value="Metalloenz_LuxS/M16"/>
</dbReference>
<dbReference type="EMBL" id="CP058952">
    <property type="protein sequence ID" value="QLI82818.1"/>
    <property type="molecule type" value="Genomic_DNA"/>
</dbReference>
<keyword evidence="2" id="KW-0645">Protease</keyword>
<comment type="similarity">
    <text evidence="1">Belongs to the peptidase M16 family.</text>
</comment>
<dbReference type="SUPFAM" id="SSF63411">
    <property type="entry name" value="LuxS/MPP-like metallohydrolase"/>
    <property type="match status" value="3"/>
</dbReference>
<dbReference type="InterPro" id="IPR011765">
    <property type="entry name" value="Pept_M16_N"/>
</dbReference>
<gene>
    <name evidence="8" type="ORF">HZU75_15515</name>
</gene>
<evidence type="ECO:0000256" key="2">
    <source>
        <dbReference type="ARBA" id="ARBA00022670"/>
    </source>
</evidence>
<feature type="domain" description="Peptidase M16 C-terminal" evidence="7">
    <location>
        <begin position="690"/>
        <end position="846"/>
    </location>
</feature>
<proteinExistence type="inferred from homology"/>
<reference evidence="8 9" key="1">
    <citation type="journal article" date="2016" name="Int. J. Syst. Evol. Microbiol.">
        <title>Chitinibacter fontanus sp. nov., isolated from a spring.</title>
        <authorList>
            <person name="Sheu S.Y."/>
            <person name="Li Y.S."/>
            <person name="Young C.C."/>
            <person name="Chen W.M."/>
        </authorList>
    </citation>
    <scope>NUCLEOTIDE SEQUENCE [LARGE SCALE GENOMIC DNA]</scope>
    <source>
        <strain evidence="8 9">STM-7</strain>
    </source>
</reference>
<evidence type="ECO:0000256" key="4">
    <source>
        <dbReference type="ARBA" id="ARBA00022833"/>
    </source>
</evidence>
<dbReference type="PANTHER" id="PTHR43690">
    <property type="entry name" value="NARDILYSIN"/>
    <property type="match status" value="1"/>
</dbReference>
<keyword evidence="4" id="KW-0862">Zinc</keyword>
<keyword evidence="3" id="KW-0378">Hydrolase</keyword>
<keyword evidence="9" id="KW-1185">Reference proteome</keyword>
<name>A0A7D5VBP3_9NEIS</name>
<dbReference type="Pfam" id="PF00675">
    <property type="entry name" value="Peptidase_M16"/>
    <property type="match status" value="1"/>
</dbReference>
<dbReference type="AlphaFoldDB" id="A0A7D5VBP3"/>